<evidence type="ECO:0000256" key="7">
    <source>
        <dbReference type="ARBA" id="ARBA00023136"/>
    </source>
</evidence>
<keyword evidence="2 9" id="KW-0813">Transport</keyword>
<dbReference type="InterPro" id="IPR007387">
    <property type="entry name" value="TRAP_DctQ"/>
</dbReference>
<evidence type="ECO:0000256" key="4">
    <source>
        <dbReference type="ARBA" id="ARBA00022519"/>
    </source>
</evidence>
<name>A0ABT5N0V2_9BURK</name>
<keyword evidence="12" id="KW-1185">Reference proteome</keyword>
<evidence type="ECO:0000256" key="2">
    <source>
        <dbReference type="ARBA" id="ARBA00022448"/>
    </source>
</evidence>
<protein>
    <recommendedName>
        <fullName evidence="9">TRAP transporter small permease protein</fullName>
    </recommendedName>
</protein>
<comment type="subunit">
    <text evidence="9">The complex comprises the extracytoplasmic solute receptor protein and the two transmembrane proteins.</text>
</comment>
<organism evidence="11 12">
    <name type="scientific">Curvibacter cyanobacteriorum</name>
    <dbReference type="NCBI Taxonomy" id="3026422"/>
    <lineage>
        <taxon>Bacteria</taxon>
        <taxon>Pseudomonadati</taxon>
        <taxon>Pseudomonadota</taxon>
        <taxon>Betaproteobacteria</taxon>
        <taxon>Burkholderiales</taxon>
        <taxon>Comamonadaceae</taxon>
        <taxon>Curvibacter</taxon>
    </lineage>
</organism>
<evidence type="ECO:0000256" key="9">
    <source>
        <dbReference type="RuleBase" id="RU369079"/>
    </source>
</evidence>
<proteinExistence type="inferred from homology"/>
<dbReference type="RefSeq" id="WP_273952497.1">
    <property type="nucleotide sequence ID" value="NZ_JAQSIP010000007.1"/>
</dbReference>
<dbReference type="PANTHER" id="PTHR35011">
    <property type="entry name" value="2,3-DIKETO-L-GULONATE TRAP TRANSPORTER SMALL PERMEASE PROTEIN YIAM"/>
    <property type="match status" value="1"/>
</dbReference>
<dbReference type="EMBL" id="JAQSIP010000007">
    <property type="protein sequence ID" value="MDD0839890.1"/>
    <property type="molecule type" value="Genomic_DNA"/>
</dbReference>
<dbReference type="Proteomes" id="UP001528673">
    <property type="component" value="Unassembled WGS sequence"/>
</dbReference>
<comment type="function">
    <text evidence="9">Part of the tripartite ATP-independent periplasmic (TRAP) transport system.</text>
</comment>
<evidence type="ECO:0000256" key="3">
    <source>
        <dbReference type="ARBA" id="ARBA00022475"/>
    </source>
</evidence>
<evidence type="ECO:0000256" key="8">
    <source>
        <dbReference type="ARBA" id="ARBA00038436"/>
    </source>
</evidence>
<feature type="transmembrane region" description="Helical" evidence="9">
    <location>
        <begin position="127"/>
        <end position="148"/>
    </location>
</feature>
<keyword evidence="7 9" id="KW-0472">Membrane</keyword>
<gene>
    <name evidence="11" type="ORF">PSQ40_15000</name>
</gene>
<evidence type="ECO:0000256" key="5">
    <source>
        <dbReference type="ARBA" id="ARBA00022692"/>
    </source>
</evidence>
<reference evidence="11 12" key="1">
    <citation type="submission" date="2023-02" db="EMBL/GenBank/DDBJ databases">
        <title>Bacterial whole genomic sequence of Curvibacter sp. HBC61.</title>
        <authorList>
            <person name="Le V."/>
            <person name="Ko S.-R."/>
            <person name="Ahn C.-Y."/>
            <person name="Oh H.-M."/>
        </authorList>
    </citation>
    <scope>NUCLEOTIDE SEQUENCE [LARGE SCALE GENOMIC DNA]</scope>
    <source>
        <strain evidence="11 12">HBC61</strain>
    </source>
</reference>
<dbReference type="InterPro" id="IPR055348">
    <property type="entry name" value="DctQ"/>
</dbReference>
<dbReference type="Pfam" id="PF04290">
    <property type="entry name" value="DctQ"/>
    <property type="match status" value="1"/>
</dbReference>
<keyword evidence="4 9" id="KW-0997">Cell inner membrane</keyword>
<evidence type="ECO:0000256" key="6">
    <source>
        <dbReference type="ARBA" id="ARBA00022989"/>
    </source>
</evidence>
<dbReference type="PANTHER" id="PTHR35011:SF2">
    <property type="entry name" value="2,3-DIKETO-L-GULONATE TRAP TRANSPORTER SMALL PERMEASE PROTEIN YIAM"/>
    <property type="match status" value="1"/>
</dbReference>
<comment type="similarity">
    <text evidence="8 9">Belongs to the TRAP transporter small permease family.</text>
</comment>
<evidence type="ECO:0000259" key="10">
    <source>
        <dbReference type="Pfam" id="PF04290"/>
    </source>
</evidence>
<keyword evidence="6 9" id="KW-1133">Transmembrane helix</keyword>
<evidence type="ECO:0000313" key="11">
    <source>
        <dbReference type="EMBL" id="MDD0839890.1"/>
    </source>
</evidence>
<accession>A0ABT5N0V2</accession>
<feature type="transmembrane region" description="Helical" evidence="9">
    <location>
        <begin position="47"/>
        <end position="65"/>
    </location>
</feature>
<keyword evidence="5 9" id="KW-0812">Transmembrane</keyword>
<feature type="transmembrane region" description="Helical" evidence="9">
    <location>
        <begin position="12"/>
        <end position="35"/>
    </location>
</feature>
<sequence>MKRFLTGYCRLLDGLMGLALLLMVVLVFGNVVLRYAFNSGVTESEEISRWLFVWLTFLGAVVALHHNEHLGTDMLVSRLPAAGKKVCLVLGHALMLYICWLLLQGAWQQAGINWEAQAPVTGWSMGLFYGAGVFFALSAGVILLHNLWRLLSGQLQANELVMVKESEEQAELEALQAELARQAAPRPHQAARGREA</sequence>
<comment type="subcellular location">
    <subcellularLocation>
        <location evidence="1 9">Cell inner membrane</location>
        <topology evidence="1 9">Multi-pass membrane protein</topology>
    </subcellularLocation>
</comment>
<evidence type="ECO:0000256" key="1">
    <source>
        <dbReference type="ARBA" id="ARBA00004429"/>
    </source>
</evidence>
<feature type="domain" description="Tripartite ATP-independent periplasmic transporters DctQ component" evidence="10">
    <location>
        <begin position="23"/>
        <end position="152"/>
    </location>
</feature>
<comment type="caution">
    <text evidence="11">The sequence shown here is derived from an EMBL/GenBank/DDBJ whole genome shotgun (WGS) entry which is preliminary data.</text>
</comment>
<evidence type="ECO:0000313" key="12">
    <source>
        <dbReference type="Proteomes" id="UP001528673"/>
    </source>
</evidence>
<feature type="transmembrane region" description="Helical" evidence="9">
    <location>
        <begin position="86"/>
        <end position="107"/>
    </location>
</feature>
<keyword evidence="3" id="KW-1003">Cell membrane</keyword>